<protein>
    <recommendedName>
        <fullName evidence="8">Ribonuclease VapC</fullName>
        <shortName evidence="8">RNase VapC</shortName>
        <ecNumber evidence="8">3.1.-.-</ecNumber>
    </recommendedName>
    <alternativeName>
        <fullName evidence="8">Toxin VapC</fullName>
    </alternativeName>
</protein>
<feature type="domain" description="PIN" evidence="9">
    <location>
        <begin position="4"/>
        <end position="128"/>
    </location>
</feature>
<evidence type="ECO:0000256" key="6">
    <source>
        <dbReference type="ARBA" id="ARBA00022842"/>
    </source>
</evidence>
<keyword evidence="6 8" id="KW-0460">Magnesium</keyword>
<accession>A0A4U6QN49</accession>
<dbReference type="InterPro" id="IPR029060">
    <property type="entry name" value="PIN-like_dom_sf"/>
</dbReference>
<comment type="caution">
    <text evidence="10">The sequence shown here is derived from an EMBL/GenBank/DDBJ whole genome shotgun (WGS) entry which is preliminary data.</text>
</comment>
<dbReference type="GO" id="GO:0000287">
    <property type="term" value="F:magnesium ion binding"/>
    <property type="evidence" value="ECO:0007669"/>
    <property type="project" value="UniProtKB-UniRule"/>
</dbReference>
<dbReference type="GO" id="GO:0004540">
    <property type="term" value="F:RNA nuclease activity"/>
    <property type="evidence" value="ECO:0007669"/>
    <property type="project" value="InterPro"/>
</dbReference>
<dbReference type="OrthoDB" id="32625at2"/>
<dbReference type="GO" id="GO:0016787">
    <property type="term" value="F:hydrolase activity"/>
    <property type="evidence" value="ECO:0007669"/>
    <property type="project" value="UniProtKB-KW"/>
</dbReference>
<reference evidence="10 11" key="1">
    <citation type="submission" date="2019-05" db="EMBL/GenBank/DDBJ databases">
        <title>Nakamurella sp. N5BH11, whole genome shotgun sequence.</title>
        <authorList>
            <person name="Tuo L."/>
        </authorList>
    </citation>
    <scope>NUCLEOTIDE SEQUENCE [LARGE SCALE GENOMIC DNA]</scope>
    <source>
        <strain evidence="10 11">N5BH11</strain>
    </source>
</reference>
<keyword evidence="8" id="KW-0800">Toxin</keyword>
<name>A0A4U6QN49_9ACTN</name>
<feature type="binding site" evidence="8">
    <location>
        <position position="7"/>
    </location>
    <ligand>
        <name>Mg(2+)</name>
        <dbReference type="ChEBI" id="CHEBI:18420"/>
    </ligand>
</feature>
<comment type="function">
    <text evidence="8">Toxic component of a toxin-antitoxin (TA) system. An RNase.</text>
</comment>
<dbReference type="SUPFAM" id="SSF88723">
    <property type="entry name" value="PIN domain-like"/>
    <property type="match status" value="1"/>
</dbReference>
<dbReference type="AlphaFoldDB" id="A0A4U6QN49"/>
<evidence type="ECO:0000259" key="9">
    <source>
        <dbReference type="Pfam" id="PF01850"/>
    </source>
</evidence>
<evidence type="ECO:0000256" key="5">
    <source>
        <dbReference type="ARBA" id="ARBA00022801"/>
    </source>
</evidence>
<evidence type="ECO:0000256" key="8">
    <source>
        <dbReference type="HAMAP-Rule" id="MF_00265"/>
    </source>
</evidence>
<dbReference type="EC" id="3.1.-.-" evidence="8"/>
<organism evidence="10 11">
    <name type="scientific">Nakamurella flava</name>
    <dbReference type="NCBI Taxonomy" id="2576308"/>
    <lineage>
        <taxon>Bacteria</taxon>
        <taxon>Bacillati</taxon>
        <taxon>Actinomycetota</taxon>
        <taxon>Actinomycetes</taxon>
        <taxon>Nakamurellales</taxon>
        <taxon>Nakamurellaceae</taxon>
        <taxon>Nakamurella</taxon>
    </lineage>
</organism>
<keyword evidence="11" id="KW-1185">Reference proteome</keyword>
<dbReference type="PANTHER" id="PTHR33653:SF1">
    <property type="entry name" value="RIBONUCLEASE VAPC2"/>
    <property type="match status" value="1"/>
</dbReference>
<sequence>MTQVVVDTSAVVAVVLGEPDAEQFAAVLVHHRGELLISATTRVELGIVVEARHGPEGTRELEALLTRLSVTVEPFDAVQSTVALAAWRRFGKGRHPAGLNLGDCYSYALAKSRGAPLLFKGDDFSQTDVDAVPG</sequence>
<evidence type="ECO:0000256" key="1">
    <source>
        <dbReference type="ARBA" id="ARBA00001946"/>
    </source>
</evidence>
<keyword evidence="2 8" id="KW-1277">Toxin-antitoxin system</keyword>
<evidence type="ECO:0000313" key="11">
    <source>
        <dbReference type="Proteomes" id="UP000306985"/>
    </source>
</evidence>
<dbReference type="Pfam" id="PF01850">
    <property type="entry name" value="PIN"/>
    <property type="match status" value="1"/>
</dbReference>
<dbReference type="RefSeq" id="WP_137448913.1">
    <property type="nucleotide sequence ID" value="NZ_SZZH01000001.1"/>
</dbReference>
<keyword evidence="3 8" id="KW-0540">Nuclease</keyword>
<evidence type="ECO:0000313" key="10">
    <source>
        <dbReference type="EMBL" id="TKV61608.1"/>
    </source>
</evidence>
<evidence type="ECO:0000256" key="2">
    <source>
        <dbReference type="ARBA" id="ARBA00022649"/>
    </source>
</evidence>
<dbReference type="InterPro" id="IPR022907">
    <property type="entry name" value="VapC_family"/>
</dbReference>
<dbReference type="CDD" id="cd09871">
    <property type="entry name" value="PIN_MtVapC28-VapC30-like"/>
    <property type="match status" value="1"/>
</dbReference>
<dbReference type="Proteomes" id="UP000306985">
    <property type="component" value="Unassembled WGS sequence"/>
</dbReference>
<keyword evidence="5 8" id="KW-0378">Hydrolase</keyword>
<dbReference type="HAMAP" id="MF_00265">
    <property type="entry name" value="VapC_Nob1"/>
    <property type="match status" value="1"/>
</dbReference>
<dbReference type="Gene3D" id="3.40.50.1010">
    <property type="entry name" value="5'-nuclease"/>
    <property type="match status" value="1"/>
</dbReference>
<comment type="cofactor">
    <cofactor evidence="1 8">
        <name>Mg(2+)</name>
        <dbReference type="ChEBI" id="CHEBI:18420"/>
    </cofactor>
</comment>
<dbReference type="PANTHER" id="PTHR33653">
    <property type="entry name" value="RIBONUCLEASE VAPC2"/>
    <property type="match status" value="1"/>
</dbReference>
<dbReference type="InterPro" id="IPR050556">
    <property type="entry name" value="Type_II_TA_system_RNase"/>
</dbReference>
<comment type="similarity">
    <text evidence="7 8">Belongs to the PINc/VapC protein family.</text>
</comment>
<evidence type="ECO:0000256" key="3">
    <source>
        <dbReference type="ARBA" id="ARBA00022722"/>
    </source>
</evidence>
<dbReference type="GO" id="GO:0090729">
    <property type="term" value="F:toxin activity"/>
    <property type="evidence" value="ECO:0007669"/>
    <property type="project" value="UniProtKB-KW"/>
</dbReference>
<feature type="binding site" evidence="8">
    <location>
        <position position="103"/>
    </location>
    <ligand>
        <name>Mg(2+)</name>
        <dbReference type="ChEBI" id="CHEBI:18420"/>
    </ligand>
</feature>
<evidence type="ECO:0000256" key="4">
    <source>
        <dbReference type="ARBA" id="ARBA00022723"/>
    </source>
</evidence>
<evidence type="ECO:0000256" key="7">
    <source>
        <dbReference type="ARBA" id="ARBA00038093"/>
    </source>
</evidence>
<dbReference type="InterPro" id="IPR002716">
    <property type="entry name" value="PIN_dom"/>
</dbReference>
<gene>
    <name evidence="8" type="primary">vapC</name>
    <name evidence="10" type="ORF">FDO65_08620</name>
</gene>
<keyword evidence="4 8" id="KW-0479">Metal-binding</keyword>
<dbReference type="EMBL" id="SZZH01000001">
    <property type="protein sequence ID" value="TKV61608.1"/>
    <property type="molecule type" value="Genomic_DNA"/>
</dbReference>
<proteinExistence type="inferred from homology"/>